<dbReference type="PANTHER" id="PTHR12809">
    <property type="entry name" value="MEDIATOR COMPLEX SUBUNIT"/>
    <property type="match status" value="1"/>
</dbReference>
<evidence type="ECO:0000256" key="6">
    <source>
        <dbReference type="ARBA" id="ARBA00023163"/>
    </source>
</evidence>
<feature type="domain" description="Mediator complex subunit MED14 N-terminal" evidence="11">
    <location>
        <begin position="44"/>
        <end position="234"/>
    </location>
</feature>
<comment type="subunit">
    <text evidence="9">Component of the Mediator complex.</text>
</comment>
<dbReference type="Pfam" id="PF08638">
    <property type="entry name" value="Med14"/>
    <property type="match status" value="1"/>
</dbReference>
<dbReference type="PANTHER" id="PTHR12809:SF2">
    <property type="entry name" value="MEDIATOR OF RNA POLYMERASE II TRANSCRIPTION SUBUNIT 14"/>
    <property type="match status" value="1"/>
</dbReference>
<dbReference type="VEuPathDB" id="FungiDB:TAPDE_005165"/>
<sequence length="1076" mass="121312">MPDGPVQDRKTSSVPIDVTAVAGNDEAAAAPVMKPDIPHITDRFIPISHVIAVLTRSAYSELRRLRLSLVDASDQKRKKRIVDFAAKYRAEIIKVLVLVGWASRAEEVSTAIDLRAWLQGQKNCFDNLYSLVRYDVLRNLEAAKITGPDIPTAIDVLTTGTLPRLKNTPLAKHFRIPVPLDAREITKTLRTLDALISLRLLLHERIPSIMRDYTIGSGRVTFHVPNEFSMDLFFATEEVDDPNLQWFMIDFRFAFTKEDYIDTPMSLKLEIENVANSLLGRVVSESRGSQQLVELYNFLHSFTIQYKLERLFSQFSSIGGREKGRIDLKYASAQKILVVGYWLQKRHREKKTVLNSMTITIDSPPTSLKDTLMSSTSTTADFNREQLKLVVRLGEEEQTWAPINIEEHGASSLLAAVVQNRISSVLDQIYRCLLHRDLTFTNGSSDMQQSGLVIRLLRQEYIHLSIDAYNGSYLVTLRVEEDSVYGAYPNQATEQLQATLNTTELPRDIAHRLHEFKFKYMKKSIELSATSAFWSIAKMIPTSVHLDEFGRAFSSDDSLVSPTSCLFLTRDQEGWKDTEGGSSWFVVINLRAHALHLWLAEFVVNEKQAKFSIQWVEPLNLGPVRDHVAVDAQLDPSLFDRLWRLCAARVISLQLSRGLAERSIDHRYVKEMGAPSWSSIDIPTIVFAAEDVSSTRYPWSEPLVRVELLQLCTEPEGGAIVSFMCRRISGLDFDMQQCGDMEIHADATSLQFSFNFRAIVAQSCNVLIEQFCRKWRMVENTVGLLETLKGFQDSFVLQSVSLNLASFAYADNAYLVRIQQQPSLLDGAIQLSVTLGSVSNKRNPHQRIEQYLSPIATKYQSDMKVFFHLLTLTLPVLDALHIIEQESLTNPAFYVVARSAESFRIYYPRLHVTLLIRARPAPSADVLPDKFKKIANSIVWHFTDGSRSSLPVLGQQRMDSCDRIFTEGLNDVLDTDLTFPEGSGIGSAPTLARRVLLEVHRTICSTQMPPDAARARSTIKNKGEKTQNRKSENTTSNKGQTGQARRGDKTTASRGQFFPDHANHAAQGTSEVIEII</sequence>
<dbReference type="eggNOG" id="KOG1875">
    <property type="taxonomic scope" value="Eukaryota"/>
</dbReference>
<proteinExistence type="inferred from homology"/>
<evidence type="ECO:0000256" key="2">
    <source>
        <dbReference type="ARBA" id="ARBA00007813"/>
    </source>
</evidence>
<evidence type="ECO:0000313" key="13">
    <source>
        <dbReference type="Proteomes" id="UP000013776"/>
    </source>
</evidence>
<dbReference type="EMBL" id="CAHR02000280">
    <property type="protein sequence ID" value="CCG84652.1"/>
    <property type="molecule type" value="Genomic_DNA"/>
</dbReference>
<name>R4XGA0_TAPDE</name>
<keyword evidence="6 9" id="KW-0804">Transcription</keyword>
<evidence type="ECO:0000259" key="11">
    <source>
        <dbReference type="Pfam" id="PF08638"/>
    </source>
</evidence>
<evidence type="ECO:0000256" key="10">
    <source>
        <dbReference type="SAM" id="MobiDB-lite"/>
    </source>
</evidence>
<evidence type="ECO:0000256" key="1">
    <source>
        <dbReference type="ARBA" id="ARBA00004123"/>
    </source>
</evidence>
<organism evidence="12 13">
    <name type="scientific">Taphrina deformans (strain PYCC 5710 / ATCC 11124 / CBS 356.35 / IMI 108563 / JCM 9778 / NBRC 8474)</name>
    <name type="common">Peach leaf curl fungus</name>
    <name type="synonym">Lalaria deformans</name>
    <dbReference type="NCBI Taxonomy" id="1097556"/>
    <lineage>
        <taxon>Eukaryota</taxon>
        <taxon>Fungi</taxon>
        <taxon>Dikarya</taxon>
        <taxon>Ascomycota</taxon>
        <taxon>Taphrinomycotina</taxon>
        <taxon>Taphrinomycetes</taxon>
        <taxon>Taphrinales</taxon>
        <taxon>Taphrinaceae</taxon>
        <taxon>Taphrina</taxon>
    </lineage>
</organism>
<dbReference type="GO" id="GO:0016592">
    <property type="term" value="C:mediator complex"/>
    <property type="evidence" value="ECO:0007669"/>
    <property type="project" value="UniProtKB-UniRule"/>
</dbReference>
<gene>
    <name evidence="12" type="ORF">TAPDE_005165</name>
</gene>
<reference evidence="12 13" key="1">
    <citation type="journal article" date="2013" name="MBio">
        <title>Genome sequencing of the plant pathogen Taphrina deformans, the causal agent of peach leaf curl.</title>
        <authorList>
            <person name="Cisse O.H."/>
            <person name="Almeida J.M.G.C.F."/>
            <person name="Fonseca A."/>
            <person name="Kumar A.A."/>
            <person name="Salojaervi J."/>
            <person name="Overmyer K."/>
            <person name="Hauser P.M."/>
            <person name="Pagni M."/>
        </authorList>
    </citation>
    <scope>NUCLEOTIDE SEQUENCE [LARGE SCALE GENOMIC DNA]</scope>
    <source>
        <strain evidence="13">PYCC 5710 / ATCC 11124 / CBS 356.35 / IMI 108563 / JCM 9778 / NBRC 8474</strain>
    </source>
</reference>
<dbReference type="GO" id="GO:0070847">
    <property type="term" value="C:core mediator complex"/>
    <property type="evidence" value="ECO:0007669"/>
    <property type="project" value="TreeGrafter"/>
</dbReference>
<keyword evidence="13" id="KW-1185">Reference proteome</keyword>
<evidence type="ECO:0000256" key="4">
    <source>
        <dbReference type="ARBA" id="ARBA00023015"/>
    </source>
</evidence>
<accession>R4XGA0</accession>
<keyword evidence="7 9" id="KW-0539">Nucleus</keyword>
<evidence type="ECO:0000256" key="8">
    <source>
        <dbReference type="ARBA" id="ARBA00032007"/>
    </source>
</evidence>
<feature type="compositionally biased region" description="Polar residues" evidence="10">
    <location>
        <begin position="1033"/>
        <end position="1043"/>
    </location>
</feature>
<dbReference type="InterPro" id="IPR055122">
    <property type="entry name" value="Med14_N"/>
</dbReference>
<comment type="subcellular location">
    <subcellularLocation>
        <location evidence="1 9">Nucleus</location>
    </subcellularLocation>
</comment>
<feature type="region of interest" description="Disordered" evidence="10">
    <location>
        <begin position="1007"/>
        <end position="1076"/>
    </location>
</feature>
<evidence type="ECO:0000256" key="5">
    <source>
        <dbReference type="ARBA" id="ARBA00023159"/>
    </source>
</evidence>
<dbReference type="OrthoDB" id="205099at2759"/>
<keyword evidence="5 9" id="KW-0010">Activator</keyword>
<comment type="caution">
    <text evidence="12">The sequence shown here is derived from an EMBL/GenBank/DDBJ whole genome shotgun (WGS) entry which is preliminary data.</text>
</comment>
<dbReference type="InterPro" id="IPR013947">
    <property type="entry name" value="Mediator_Med14"/>
</dbReference>
<evidence type="ECO:0000313" key="12">
    <source>
        <dbReference type="EMBL" id="CCG84652.1"/>
    </source>
</evidence>
<keyword evidence="4 9" id="KW-0805">Transcription regulation</keyword>
<dbReference type="STRING" id="1097556.R4XGA0"/>
<feature type="compositionally biased region" description="Basic and acidic residues" evidence="10">
    <location>
        <begin position="1021"/>
        <end position="1032"/>
    </location>
</feature>
<evidence type="ECO:0000256" key="9">
    <source>
        <dbReference type="RuleBase" id="RU365082"/>
    </source>
</evidence>
<dbReference type="AlphaFoldDB" id="R4XGA0"/>
<dbReference type="GO" id="GO:0006357">
    <property type="term" value="P:regulation of transcription by RNA polymerase II"/>
    <property type="evidence" value="ECO:0007669"/>
    <property type="project" value="InterPro"/>
</dbReference>
<dbReference type="Proteomes" id="UP000013776">
    <property type="component" value="Unassembled WGS sequence"/>
</dbReference>
<comment type="function">
    <text evidence="9">Component of the Mediator complex, a coactivator involved in the regulated transcription of nearly all RNA polymerase II-dependent genes. Mediator functions as a bridge to convey information from gene-specific regulatory proteins to the basal RNA polymerase II transcription machinery. Mediator is recruited to promoters by direct interactions with regulatory proteins and serves as a scaffold for the assembly of a functional preinitiation complex with RNA polymerase II and the general transcription factors.</text>
</comment>
<protein>
    <recommendedName>
        <fullName evidence="3 9">Mediator of RNA polymerase II transcription subunit 14</fullName>
    </recommendedName>
    <alternativeName>
        <fullName evidence="8 9">Mediator complex subunit 14</fullName>
    </alternativeName>
</protein>
<evidence type="ECO:0000256" key="7">
    <source>
        <dbReference type="ARBA" id="ARBA00023242"/>
    </source>
</evidence>
<comment type="similarity">
    <text evidence="2 9">Belongs to the Mediator complex subunit 14 family.</text>
</comment>
<evidence type="ECO:0000256" key="3">
    <source>
        <dbReference type="ARBA" id="ARBA00019619"/>
    </source>
</evidence>
<dbReference type="GO" id="GO:0003712">
    <property type="term" value="F:transcription coregulator activity"/>
    <property type="evidence" value="ECO:0007669"/>
    <property type="project" value="UniProtKB-UniRule"/>
</dbReference>